<feature type="domain" description="C2H2-type" evidence="9">
    <location>
        <begin position="582"/>
        <end position="604"/>
    </location>
</feature>
<dbReference type="FunFam" id="3.30.160.60:FF:000744">
    <property type="entry name" value="zinc finger E-box-binding homeobox 1"/>
    <property type="match status" value="1"/>
</dbReference>
<feature type="compositionally biased region" description="Acidic residues" evidence="8">
    <location>
        <begin position="369"/>
        <end position="378"/>
    </location>
</feature>
<dbReference type="Proteomes" id="UP000198287">
    <property type="component" value="Unassembled WGS sequence"/>
</dbReference>
<dbReference type="PANTHER" id="PTHR24379:SF127">
    <property type="entry name" value="BLOODY FINGERS-RELATED"/>
    <property type="match status" value="1"/>
</dbReference>
<dbReference type="InterPro" id="IPR036236">
    <property type="entry name" value="Znf_C2H2_sf"/>
</dbReference>
<evidence type="ECO:0000256" key="8">
    <source>
        <dbReference type="SAM" id="MobiDB-lite"/>
    </source>
</evidence>
<feature type="domain" description="C2H2-type" evidence="9">
    <location>
        <begin position="699"/>
        <end position="727"/>
    </location>
</feature>
<keyword evidence="4 7" id="KW-0863">Zinc-finger</keyword>
<proteinExistence type="predicted"/>
<feature type="domain" description="C2H2-type" evidence="9">
    <location>
        <begin position="440"/>
        <end position="467"/>
    </location>
</feature>
<dbReference type="EMBL" id="LNIX01000001">
    <property type="protein sequence ID" value="OXA63371.1"/>
    <property type="molecule type" value="Genomic_DNA"/>
</dbReference>
<dbReference type="Pfam" id="PF00096">
    <property type="entry name" value="zf-C2H2"/>
    <property type="match status" value="5"/>
</dbReference>
<keyword evidence="5" id="KW-0862">Zinc</keyword>
<evidence type="ECO:0000313" key="11">
    <source>
        <dbReference type="Proteomes" id="UP000198287"/>
    </source>
</evidence>
<dbReference type="SUPFAM" id="SSF57667">
    <property type="entry name" value="beta-beta-alpha zinc fingers"/>
    <property type="match status" value="4"/>
</dbReference>
<feature type="compositionally biased region" description="Acidic residues" evidence="8">
    <location>
        <begin position="76"/>
        <end position="92"/>
    </location>
</feature>
<evidence type="ECO:0000256" key="5">
    <source>
        <dbReference type="ARBA" id="ARBA00022833"/>
    </source>
</evidence>
<dbReference type="Gene3D" id="3.30.160.60">
    <property type="entry name" value="Classic Zinc Finger"/>
    <property type="match status" value="6"/>
</dbReference>
<feature type="region of interest" description="Disordered" evidence="8">
    <location>
        <begin position="76"/>
        <end position="123"/>
    </location>
</feature>
<comment type="subcellular location">
    <subcellularLocation>
        <location evidence="1">Nucleus</location>
    </subcellularLocation>
</comment>
<accession>A0A226F2F6</accession>
<feature type="region of interest" description="Disordered" evidence="8">
    <location>
        <begin position="245"/>
        <end position="273"/>
    </location>
</feature>
<dbReference type="AlphaFoldDB" id="A0A226F2F6"/>
<feature type="region of interest" description="Disordered" evidence="8">
    <location>
        <begin position="314"/>
        <end position="390"/>
    </location>
</feature>
<feature type="compositionally biased region" description="Polar residues" evidence="8">
    <location>
        <begin position="346"/>
        <end position="355"/>
    </location>
</feature>
<keyword evidence="2" id="KW-0479">Metal-binding</keyword>
<sequence length="849" mass="97599">MPRALPVCDDPFNVHKKRVNKTVKPIGPSLLIFSREHFPGHNWTAQTLLCIGCRMKFYDARKLAAVAEAQSQLLEEPNDEDDNFSGHDDDDGPLSPPADMSPHPSNSQREQRQGKTISSEAHNNPFVVLDRDPVVESFITSRPLVDGNKVNKVCFGCGMSPSKGGPRTRPNLEQKTNLYKSIIINPSFRAKMSPSMYNNFAHNDQSCGDCWKMIHEVWTLHQEIVATQKGLDRLVEKGRECVMKSKSRAKVKSAETLHASQTPKRHHNSPPDLLFYPKIDHDAVVHIKEEASDHGEDFDVDDFALIPEIDRSEDRFYDGDDRDENSEEKAVDQKNPFSAQLYRTAGSDNSLPSQRRSCRKVQEEKTDPIDDLDSESSDENSTSDSDSDYELDLFNKRENSECTVCGREFRKFKQLIRHEVLVCKVAYDKRELDRVNIIFYPCKLCEKQFSSSSQLQRHVRSHTGEKPPSCPKCGKSHKNFNYTNEMLCKKCENNSEEDVKLPTPKTYQCSHCGKQLAQHINLISHEIRICKLPYDEDALRRKGIRIRRCDHALCGEVFVTSRQFKRHMLIHTGGTIPLARKHECNQCGKLFIRSQGLNLHKKMHCPAGTIDIEFKANFLEKLRQRRRQQSVRFNFQCPNKCGRRFTSKTKLVKHLVTAHPPVTEAEKFIMCEICGKSISSKPHNLRNHILRVHEGVIRHNCPHCGKGFFGKYPLRVHIFRMHEKERKIRTNRQKSIHCDECPKTFLFETTLTHHKRRDHLGIKNFECEICPYKCYTGSDFKKHVKTHEEKEAPRCEKCGQVFGTQGALTNHRRRLQIDCQELQGHKIGEVLIMNKGETGAEESGLQKLD</sequence>
<reference evidence="10 11" key="1">
    <citation type="submission" date="2015-12" db="EMBL/GenBank/DDBJ databases">
        <title>The genome of Folsomia candida.</title>
        <authorList>
            <person name="Faddeeva A."/>
            <person name="Derks M.F."/>
            <person name="Anvar Y."/>
            <person name="Smit S."/>
            <person name="Van Straalen N."/>
            <person name="Roelofs D."/>
        </authorList>
    </citation>
    <scope>NUCLEOTIDE SEQUENCE [LARGE SCALE GENOMIC DNA]</scope>
    <source>
        <strain evidence="10 11">VU population</strain>
        <tissue evidence="10">Whole body</tissue>
    </source>
</reference>
<keyword evidence="6" id="KW-0539">Nucleus</keyword>
<feature type="domain" description="C2H2-type" evidence="9">
    <location>
        <begin position="793"/>
        <end position="821"/>
    </location>
</feature>
<evidence type="ECO:0000313" key="10">
    <source>
        <dbReference type="EMBL" id="OXA63371.1"/>
    </source>
</evidence>
<dbReference type="OrthoDB" id="6751163at2759"/>
<evidence type="ECO:0000256" key="6">
    <source>
        <dbReference type="ARBA" id="ARBA00023242"/>
    </source>
</evidence>
<feature type="domain" description="C2H2-type" evidence="9">
    <location>
        <begin position="635"/>
        <end position="659"/>
    </location>
</feature>
<dbReference type="SMART" id="SM00355">
    <property type="entry name" value="ZnF_C2H2"/>
    <property type="match status" value="11"/>
</dbReference>
<evidence type="ECO:0000259" key="9">
    <source>
        <dbReference type="PROSITE" id="PS50157"/>
    </source>
</evidence>
<keyword evidence="3" id="KW-0677">Repeat</keyword>
<evidence type="ECO:0000256" key="1">
    <source>
        <dbReference type="ARBA" id="ARBA00004123"/>
    </source>
</evidence>
<dbReference type="PANTHER" id="PTHR24379">
    <property type="entry name" value="KRAB AND ZINC FINGER DOMAIN-CONTAINING"/>
    <property type="match status" value="1"/>
</dbReference>
<name>A0A226F2F6_FOLCA</name>
<comment type="caution">
    <text evidence="10">The sequence shown here is derived from an EMBL/GenBank/DDBJ whole genome shotgun (WGS) entry which is preliminary data.</text>
</comment>
<dbReference type="GO" id="GO:0010468">
    <property type="term" value="P:regulation of gene expression"/>
    <property type="evidence" value="ECO:0007669"/>
    <property type="project" value="UniProtKB-ARBA"/>
</dbReference>
<evidence type="ECO:0000256" key="4">
    <source>
        <dbReference type="ARBA" id="ARBA00022771"/>
    </source>
</evidence>
<evidence type="ECO:0000256" key="7">
    <source>
        <dbReference type="PROSITE-ProRule" id="PRU00042"/>
    </source>
</evidence>
<dbReference type="GO" id="GO:0008270">
    <property type="term" value="F:zinc ion binding"/>
    <property type="evidence" value="ECO:0007669"/>
    <property type="project" value="UniProtKB-KW"/>
</dbReference>
<evidence type="ECO:0000256" key="3">
    <source>
        <dbReference type="ARBA" id="ARBA00022737"/>
    </source>
</evidence>
<dbReference type="InterPro" id="IPR013087">
    <property type="entry name" value="Znf_C2H2_type"/>
</dbReference>
<organism evidence="10 11">
    <name type="scientific">Folsomia candida</name>
    <name type="common">Springtail</name>
    <dbReference type="NCBI Taxonomy" id="158441"/>
    <lineage>
        <taxon>Eukaryota</taxon>
        <taxon>Metazoa</taxon>
        <taxon>Ecdysozoa</taxon>
        <taxon>Arthropoda</taxon>
        <taxon>Hexapoda</taxon>
        <taxon>Collembola</taxon>
        <taxon>Entomobryomorpha</taxon>
        <taxon>Isotomoidea</taxon>
        <taxon>Isotomidae</taxon>
        <taxon>Proisotominae</taxon>
        <taxon>Folsomia</taxon>
    </lineage>
</organism>
<dbReference type="GO" id="GO:0005634">
    <property type="term" value="C:nucleus"/>
    <property type="evidence" value="ECO:0007669"/>
    <property type="project" value="UniProtKB-SubCell"/>
</dbReference>
<feature type="domain" description="C2H2-type" evidence="9">
    <location>
        <begin position="736"/>
        <end position="764"/>
    </location>
</feature>
<dbReference type="OMA" id="SHEIRIC"/>
<feature type="domain" description="C2H2-type" evidence="9">
    <location>
        <begin position="547"/>
        <end position="576"/>
    </location>
</feature>
<evidence type="ECO:0000256" key="2">
    <source>
        <dbReference type="ARBA" id="ARBA00022723"/>
    </source>
</evidence>
<gene>
    <name evidence="10" type="ORF">Fcan01_01266</name>
</gene>
<protein>
    <submittedName>
        <fullName evidence="10">Zinc finger protein 26</fullName>
    </submittedName>
</protein>
<dbReference type="PROSITE" id="PS50157">
    <property type="entry name" value="ZINC_FINGER_C2H2_2"/>
    <property type="match status" value="8"/>
</dbReference>
<feature type="compositionally biased region" description="Polar residues" evidence="8">
    <location>
        <begin position="103"/>
        <end position="122"/>
    </location>
</feature>
<feature type="domain" description="C2H2-type" evidence="9">
    <location>
        <begin position="765"/>
        <end position="792"/>
    </location>
</feature>
<dbReference type="PROSITE" id="PS00028">
    <property type="entry name" value="ZINC_FINGER_C2H2_1"/>
    <property type="match status" value="7"/>
</dbReference>
<keyword evidence="11" id="KW-1185">Reference proteome</keyword>